<protein>
    <recommendedName>
        <fullName evidence="6">PDZ domain-containing protein</fullName>
    </recommendedName>
</protein>
<proteinExistence type="inferred from homology"/>
<dbReference type="SMART" id="SM00228">
    <property type="entry name" value="PDZ"/>
    <property type="match status" value="1"/>
</dbReference>
<dbReference type="InterPro" id="IPR055210">
    <property type="entry name" value="CtpA/B_N"/>
</dbReference>
<dbReference type="InterPro" id="IPR036034">
    <property type="entry name" value="PDZ_sf"/>
</dbReference>
<accession>A0A2H0TRG3</accession>
<dbReference type="AlphaFoldDB" id="A0A2H0TRG3"/>
<dbReference type="InterPro" id="IPR029045">
    <property type="entry name" value="ClpP/crotonase-like_dom_sf"/>
</dbReference>
<dbReference type="Gene3D" id="3.30.750.44">
    <property type="match status" value="1"/>
</dbReference>
<dbReference type="InterPro" id="IPR041489">
    <property type="entry name" value="PDZ_6"/>
</dbReference>
<keyword evidence="4 5" id="KW-0720">Serine protease</keyword>
<gene>
    <name evidence="7" type="ORF">COU35_01065</name>
</gene>
<dbReference type="Gene3D" id="2.30.42.10">
    <property type="match status" value="1"/>
</dbReference>
<dbReference type="Pfam" id="PF17820">
    <property type="entry name" value="PDZ_6"/>
    <property type="match status" value="1"/>
</dbReference>
<evidence type="ECO:0000256" key="3">
    <source>
        <dbReference type="ARBA" id="ARBA00022801"/>
    </source>
</evidence>
<dbReference type="EMBL" id="PFCB01000009">
    <property type="protein sequence ID" value="PIR74742.1"/>
    <property type="molecule type" value="Genomic_DNA"/>
</dbReference>
<keyword evidence="2 5" id="KW-0645">Protease</keyword>
<dbReference type="CDD" id="cd06782">
    <property type="entry name" value="cpPDZ_CPP-like"/>
    <property type="match status" value="1"/>
</dbReference>
<dbReference type="SMART" id="SM00245">
    <property type="entry name" value="TSPc"/>
    <property type="match status" value="1"/>
</dbReference>
<dbReference type="CDD" id="cd07560">
    <property type="entry name" value="Peptidase_S41_CPP"/>
    <property type="match status" value="1"/>
</dbReference>
<dbReference type="Pfam" id="PF03572">
    <property type="entry name" value="Peptidase_S41"/>
    <property type="match status" value="1"/>
</dbReference>
<reference evidence="8" key="1">
    <citation type="submission" date="2017-09" db="EMBL/GenBank/DDBJ databases">
        <title>Depth-based differentiation of microbial function through sediment-hosted aquifers and enrichment of novel symbionts in the deep terrestrial subsurface.</title>
        <authorList>
            <person name="Probst A.J."/>
            <person name="Ladd B."/>
            <person name="Jarett J.K."/>
            <person name="Geller-Mcgrath D.E."/>
            <person name="Sieber C.M.K."/>
            <person name="Emerson J.B."/>
            <person name="Anantharaman K."/>
            <person name="Thomas B.C."/>
            <person name="Malmstrom R."/>
            <person name="Stieglmeier M."/>
            <person name="Klingl A."/>
            <person name="Woyke T."/>
            <person name="Ryan C.M."/>
            <person name="Banfield J.F."/>
        </authorList>
    </citation>
    <scope>NUCLEOTIDE SEQUENCE [LARGE SCALE GENOMIC DNA]</scope>
</reference>
<evidence type="ECO:0000313" key="7">
    <source>
        <dbReference type="EMBL" id="PIR74742.1"/>
    </source>
</evidence>
<evidence type="ECO:0000256" key="1">
    <source>
        <dbReference type="ARBA" id="ARBA00009179"/>
    </source>
</evidence>
<evidence type="ECO:0000256" key="2">
    <source>
        <dbReference type="ARBA" id="ARBA00022670"/>
    </source>
</evidence>
<dbReference type="GO" id="GO:0030288">
    <property type="term" value="C:outer membrane-bounded periplasmic space"/>
    <property type="evidence" value="ECO:0007669"/>
    <property type="project" value="TreeGrafter"/>
</dbReference>
<sequence length="425" mass="46045">MLEKNKKILPLAIAAALVFTFALGFFGGSSYSVSSKITNESGQVEIARVIDLYSKTRSEEVSFDQFWNVWDMIHKNYVDQPVDDVTLFYGAIEGLVQGLGDPHSVYFPPTDAKEFADNLAGEFEGIGAEIGIRDEQLQVIAPLPDSPAQKAGLRPGDNIYAIDGEETQGLTVEKAVTKIRGPRGTEVVLTVSHDGFDAIEEVSIVRETIAIPTVILEDEGDGIVYLRISHFNDDTFGDFNAMVKEIVSKDPKGIVLDLRSNPGGFLDSAVKVASEWVTDGLILKERFQDGDVQEYPTRGAHRLAGIPTVILIDEGTASGSEILAGALQDHGLATVIGRTSYGKGSVQNFEVLPDGSAIKLTIAKWLTPKERQIDGEGIAPDIDIEEMFVEDETAEDGVRDIGRERAVHILLGIDVTPDVAAADEN</sequence>
<dbReference type="Gene3D" id="3.90.226.10">
    <property type="entry name" value="2-enoyl-CoA Hydratase, Chain A, domain 1"/>
    <property type="match status" value="1"/>
</dbReference>
<dbReference type="SUPFAM" id="SSF50156">
    <property type="entry name" value="PDZ domain-like"/>
    <property type="match status" value="1"/>
</dbReference>
<organism evidence="7 8">
    <name type="scientific">Candidatus Magasanikbacteria bacterium CG10_big_fil_rev_8_21_14_0_10_47_10</name>
    <dbReference type="NCBI Taxonomy" id="1974652"/>
    <lineage>
        <taxon>Bacteria</taxon>
        <taxon>Candidatus Magasanikiibacteriota</taxon>
    </lineage>
</organism>
<dbReference type="InterPro" id="IPR005151">
    <property type="entry name" value="Tail-specific_protease"/>
</dbReference>
<dbReference type="GO" id="GO:0007165">
    <property type="term" value="P:signal transduction"/>
    <property type="evidence" value="ECO:0007669"/>
    <property type="project" value="TreeGrafter"/>
</dbReference>
<feature type="domain" description="PDZ" evidence="6">
    <location>
        <begin position="112"/>
        <end position="180"/>
    </location>
</feature>
<comment type="caution">
    <text evidence="7">The sequence shown here is derived from an EMBL/GenBank/DDBJ whole genome shotgun (WGS) entry which is preliminary data.</text>
</comment>
<dbReference type="PANTHER" id="PTHR32060">
    <property type="entry name" value="TAIL-SPECIFIC PROTEASE"/>
    <property type="match status" value="1"/>
</dbReference>
<evidence type="ECO:0000256" key="5">
    <source>
        <dbReference type="RuleBase" id="RU004404"/>
    </source>
</evidence>
<evidence type="ECO:0000256" key="4">
    <source>
        <dbReference type="ARBA" id="ARBA00022825"/>
    </source>
</evidence>
<dbReference type="GO" id="GO:0006508">
    <property type="term" value="P:proteolysis"/>
    <property type="evidence" value="ECO:0007669"/>
    <property type="project" value="UniProtKB-KW"/>
</dbReference>
<comment type="similarity">
    <text evidence="1 5">Belongs to the peptidase S41A family.</text>
</comment>
<dbReference type="PROSITE" id="PS50106">
    <property type="entry name" value="PDZ"/>
    <property type="match status" value="1"/>
</dbReference>
<dbReference type="PANTHER" id="PTHR32060:SF30">
    <property type="entry name" value="CARBOXY-TERMINAL PROCESSING PROTEASE CTPA"/>
    <property type="match status" value="1"/>
</dbReference>
<dbReference type="NCBIfam" id="TIGR00225">
    <property type="entry name" value="prc"/>
    <property type="match status" value="1"/>
</dbReference>
<dbReference type="InterPro" id="IPR001478">
    <property type="entry name" value="PDZ"/>
</dbReference>
<dbReference type="InterPro" id="IPR004447">
    <property type="entry name" value="Peptidase_S41A"/>
</dbReference>
<dbReference type="FunFam" id="2.30.42.10:FF:000063">
    <property type="entry name" value="Peptidase, S41 family"/>
    <property type="match status" value="1"/>
</dbReference>
<dbReference type="Proteomes" id="UP000230154">
    <property type="component" value="Unassembled WGS sequence"/>
</dbReference>
<evidence type="ECO:0000259" key="6">
    <source>
        <dbReference type="PROSITE" id="PS50106"/>
    </source>
</evidence>
<dbReference type="SUPFAM" id="SSF52096">
    <property type="entry name" value="ClpP/crotonase"/>
    <property type="match status" value="1"/>
</dbReference>
<dbReference type="GO" id="GO:0004175">
    <property type="term" value="F:endopeptidase activity"/>
    <property type="evidence" value="ECO:0007669"/>
    <property type="project" value="TreeGrafter"/>
</dbReference>
<dbReference type="Pfam" id="PF22694">
    <property type="entry name" value="CtpB_N-like"/>
    <property type="match status" value="1"/>
</dbReference>
<evidence type="ECO:0000313" key="8">
    <source>
        <dbReference type="Proteomes" id="UP000230154"/>
    </source>
</evidence>
<name>A0A2H0TRG3_9BACT</name>
<keyword evidence="3 5" id="KW-0378">Hydrolase</keyword>
<dbReference type="GO" id="GO:0008236">
    <property type="term" value="F:serine-type peptidase activity"/>
    <property type="evidence" value="ECO:0007669"/>
    <property type="project" value="UniProtKB-KW"/>
</dbReference>